<name>A0ABR9E5H2_9GAMM</name>
<reference evidence="1 2" key="1">
    <citation type="submission" date="2015-06" db="EMBL/GenBank/DDBJ databases">
        <title>Genome sequence of Pseudoalteromonas aliena.</title>
        <authorList>
            <person name="Xie B.-B."/>
            <person name="Rong J.-C."/>
            <person name="Qin Q.-L."/>
            <person name="Zhang Y.-Z."/>
        </authorList>
    </citation>
    <scope>NUCLEOTIDE SEQUENCE [LARGE SCALE GENOMIC DNA]</scope>
    <source>
        <strain evidence="1 2">SW19</strain>
    </source>
</reference>
<comment type="caution">
    <text evidence="1">The sequence shown here is derived from an EMBL/GenBank/DDBJ whole genome shotgun (WGS) entry which is preliminary data.</text>
</comment>
<evidence type="ECO:0008006" key="3">
    <source>
        <dbReference type="Google" id="ProtNLM"/>
    </source>
</evidence>
<protein>
    <recommendedName>
        <fullName evidence="3">BrnT family toxin</fullName>
    </recommendedName>
</protein>
<dbReference type="InterPro" id="IPR038573">
    <property type="entry name" value="BrnT_sf"/>
</dbReference>
<dbReference type="Proteomes" id="UP000648482">
    <property type="component" value="Unassembled WGS sequence"/>
</dbReference>
<evidence type="ECO:0000313" key="2">
    <source>
        <dbReference type="Proteomes" id="UP000648482"/>
    </source>
</evidence>
<organism evidence="1 2">
    <name type="scientific">Pseudoalteromonas aliena SW19</name>
    <dbReference type="NCBI Taxonomy" id="1314866"/>
    <lineage>
        <taxon>Bacteria</taxon>
        <taxon>Pseudomonadati</taxon>
        <taxon>Pseudomonadota</taxon>
        <taxon>Gammaproteobacteria</taxon>
        <taxon>Alteromonadales</taxon>
        <taxon>Pseudoalteromonadaceae</taxon>
        <taxon>Pseudoalteromonas</taxon>
    </lineage>
</organism>
<keyword evidence="2" id="KW-1185">Reference proteome</keyword>
<accession>A0ABR9E5H2</accession>
<evidence type="ECO:0000313" key="1">
    <source>
        <dbReference type="EMBL" id="MBE0361833.1"/>
    </source>
</evidence>
<sequence length="94" mass="10972">MLFEWDDNKNSKNIDKHGIDFNDAVTIFDDDERIEAIDDRNDYGEERIQVIGEAKPGVLMVVYTWRKSGTSRRMISARTASQKERVVYQSMKAR</sequence>
<dbReference type="Gene3D" id="3.10.450.530">
    <property type="entry name" value="Ribonuclease toxin, BrnT, of type II toxin-antitoxin system"/>
    <property type="match status" value="1"/>
</dbReference>
<gene>
    <name evidence="1" type="ORF">PALI_b0858</name>
</gene>
<dbReference type="InterPro" id="IPR007460">
    <property type="entry name" value="BrnT_toxin"/>
</dbReference>
<dbReference type="Pfam" id="PF04365">
    <property type="entry name" value="BrnT_toxin"/>
    <property type="match status" value="1"/>
</dbReference>
<dbReference type="EMBL" id="AQGU01000029">
    <property type="protein sequence ID" value="MBE0361833.1"/>
    <property type="molecule type" value="Genomic_DNA"/>
</dbReference>
<proteinExistence type="predicted"/>
<dbReference type="RefSeq" id="WP_008138995.1">
    <property type="nucleotide sequence ID" value="NZ_AQGU01000029.1"/>
</dbReference>